<dbReference type="STRING" id="29170.A0A368GEG5"/>
<gene>
    <name evidence="4" type="ORF">ANCCAN_11244</name>
</gene>
<organism evidence="4 5">
    <name type="scientific">Ancylostoma caninum</name>
    <name type="common">Dog hookworm</name>
    <dbReference type="NCBI Taxonomy" id="29170"/>
    <lineage>
        <taxon>Eukaryota</taxon>
        <taxon>Metazoa</taxon>
        <taxon>Ecdysozoa</taxon>
        <taxon>Nematoda</taxon>
        <taxon>Chromadorea</taxon>
        <taxon>Rhabditida</taxon>
        <taxon>Rhabditina</taxon>
        <taxon>Rhabditomorpha</taxon>
        <taxon>Strongyloidea</taxon>
        <taxon>Ancylostomatidae</taxon>
        <taxon>Ancylostomatinae</taxon>
        <taxon>Ancylostoma</taxon>
    </lineage>
</organism>
<dbReference type="PROSITE" id="PS50158">
    <property type="entry name" value="ZF_CCHC"/>
    <property type="match status" value="1"/>
</dbReference>
<feature type="region of interest" description="Disordered" evidence="2">
    <location>
        <begin position="531"/>
        <end position="589"/>
    </location>
</feature>
<dbReference type="Proteomes" id="UP000252519">
    <property type="component" value="Unassembled WGS sequence"/>
</dbReference>
<dbReference type="SUPFAM" id="SSF57756">
    <property type="entry name" value="Retrovirus zinc finger-like domains"/>
    <property type="match status" value="1"/>
</dbReference>
<reference evidence="4 5" key="1">
    <citation type="submission" date="2014-10" db="EMBL/GenBank/DDBJ databases">
        <title>Draft genome of the hookworm Ancylostoma caninum.</title>
        <authorList>
            <person name="Mitreva M."/>
        </authorList>
    </citation>
    <scope>NUCLEOTIDE SEQUENCE [LARGE SCALE GENOMIC DNA]</scope>
    <source>
        <strain evidence="4 5">Baltimore</strain>
    </source>
</reference>
<feature type="compositionally biased region" description="Basic and acidic residues" evidence="2">
    <location>
        <begin position="541"/>
        <end position="579"/>
    </location>
</feature>
<feature type="compositionally biased region" description="Basic and acidic residues" evidence="2">
    <location>
        <begin position="1"/>
        <end position="12"/>
    </location>
</feature>
<dbReference type="InterPro" id="IPR036875">
    <property type="entry name" value="Znf_CCHC_sf"/>
</dbReference>
<dbReference type="GO" id="GO:0004190">
    <property type="term" value="F:aspartic-type endopeptidase activity"/>
    <property type="evidence" value="ECO:0007669"/>
    <property type="project" value="InterPro"/>
</dbReference>
<dbReference type="GO" id="GO:0005737">
    <property type="term" value="C:cytoplasm"/>
    <property type="evidence" value="ECO:0007669"/>
    <property type="project" value="UniProtKB-ARBA"/>
</dbReference>
<comment type="caution">
    <text evidence="4">The sequence shown here is derived from an EMBL/GenBank/DDBJ whole genome shotgun (WGS) entry which is preliminary data.</text>
</comment>
<dbReference type="AlphaFoldDB" id="A0A368GEG5"/>
<dbReference type="GO" id="GO:0003676">
    <property type="term" value="F:nucleic acid binding"/>
    <property type="evidence" value="ECO:0007669"/>
    <property type="project" value="InterPro"/>
</dbReference>
<feature type="compositionally biased region" description="Basic and acidic residues" evidence="2">
    <location>
        <begin position="20"/>
        <end position="34"/>
    </location>
</feature>
<evidence type="ECO:0000313" key="5">
    <source>
        <dbReference type="Proteomes" id="UP000252519"/>
    </source>
</evidence>
<proteinExistence type="predicted"/>
<dbReference type="InterPro" id="IPR001878">
    <property type="entry name" value="Znf_CCHC"/>
</dbReference>
<keyword evidence="1" id="KW-0863">Zinc-finger</keyword>
<feature type="domain" description="CCHC-type" evidence="3">
    <location>
        <begin position="593"/>
        <end position="609"/>
    </location>
</feature>
<dbReference type="GO" id="GO:0019899">
    <property type="term" value="F:enzyme binding"/>
    <property type="evidence" value="ECO:0007669"/>
    <property type="project" value="UniProtKB-ARBA"/>
</dbReference>
<feature type="region of interest" description="Disordered" evidence="2">
    <location>
        <begin position="238"/>
        <end position="257"/>
    </location>
</feature>
<evidence type="ECO:0000313" key="4">
    <source>
        <dbReference type="EMBL" id="RCN42761.1"/>
    </source>
</evidence>
<evidence type="ECO:0000259" key="3">
    <source>
        <dbReference type="PROSITE" id="PS50158"/>
    </source>
</evidence>
<keyword evidence="5" id="KW-1185">Reference proteome</keyword>
<keyword evidence="1" id="KW-0862">Zinc</keyword>
<dbReference type="OrthoDB" id="8065943at2759"/>
<evidence type="ECO:0000256" key="2">
    <source>
        <dbReference type="SAM" id="MobiDB-lite"/>
    </source>
</evidence>
<dbReference type="EMBL" id="JOJR01000180">
    <property type="protein sequence ID" value="RCN42761.1"/>
    <property type="molecule type" value="Genomic_DNA"/>
</dbReference>
<feature type="region of interest" description="Disordered" evidence="2">
    <location>
        <begin position="1"/>
        <end position="44"/>
    </location>
</feature>
<protein>
    <submittedName>
        <fullName evidence="4">Zinc knuckle</fullName>
    </submittedName>
</protein>
<feature type="compositionally biased region" description="Polar residues" evidence="2">
    <location>
        <begin position="310"/>
        <end position="321"/>
    </location>
</feature>
<name>A0A368GEG5_ANCCA</name>
<feature type="region of interest" description="Disordered" evidence="2">
    <location>
        <begin position="310"/>
        <end position="346"/>
    </location>
</feature>
<dbReference type="Pfam" id="PF00098">
    <property type="entry name" value="zf-CCHC"/>
    <property type="match status" value="1"/>
</dbReference>
<dbReference type="GO" id="GO:0006508">
    <property type="term" value="P:proteolysis"/>
    <property type="evidence" value="ECO:0007669"/>
    <property type="project" value="InterPro"/>
</dbReference>
<accession>A0A368GEG5</accession>
<keyword evidence="1" id="KW-0479">Metal-binding</keyword>
<evidence type="ECO:0000256" key="1">
    <source>
        <dbReference type="PROSITE-ProRule" id="PRU00047"/>
    </source>
</evidence>
<sequence length="719" mass="82654">MSETDRAMEQRTPEASTAGIRREQSVVSEVDKLPEGCVPGDSHTAMLTDDVYTVDSDADADDGGDQGNKKVDYVSGSQLCAELSKNVKERRVEIMAEVAKYMRTNDKRLIAIDNVVENTLRFLLEKLRGAQQMLRDVEERAAWMQLIEECLDSRSRNQVLDKLIALESSRAELEGLSSRFGWEQSELITKIEELEKTMQRQEELISMLQEKLSCVKDAEVEKLKRQLIEKEEELEKLRQSRRPPVDEVEVDGPTVPGEKTILLNGRKGLEGLMYLRQKTRRDDRSLQTGGNEHVRRLESSVPRFRLLTPATTQRAGTSYSDCESEAGSYAERSRPGTGRRNHPGDGEDTYLGRYFKCASLPDVPVYSGKDEEYSVSQFYDAFQLKYPRRNWEDRELCALFKAKLKGKARAQFESIPQHKREDFGTMVEEMRKLANADMRNREVVAIGELQRLRKAESQTVAEFCVDLERLTSKAYPELTGVALASVRAQKLYEQLANWSESYHLQEAMEKDKESAYDSLEEAAMRVERRRITMQNARQRRFPTEVEKSRERHRERKEDFDSERSGARRTQEKSEAERMPRSRRLSRKDPGEVKCCNCGSAGHFARDCKQQRRNSGNGGIEQKAVTSLSTRVRNVECRTIEMGSKLGEELDEDIYGGRITVQVRILGNEWTALLDTGSEISILPVRILRQALDRGVDIDEEVQELEMERRRWCWMRPVTR</sequence>
<dbReference type="Gene3D" id="4.10.60.10">
    <property type="entry name" value="Zinc finger, CCHC-type"/>
    <property type="match status" value="1"/>
</dbReference>
<dbReference type="GO" id="GO:0008270">
    <property type="term" value="F:zinc ion binding"/>
    <property type="evidence" value="ECO:0007669"/>
    <property type="project" value="UniProtKB-KW"/>
</dbReference>
<dbReference type="PROSITE" id="PS00141">
    <property type="entry name" value="ASP_PROTEASE"/>
    <property type="match status" value="1"/>
</dbReference>
<dbReference type="SMART" id="SM00343">
    <property type="entry name" value="ZnF_C2HC"/>
    <property type="match status" value="1"/>
</dbReference>
<dbReference type="InterPro" id="IPR001969">
    <property type="entry name" value="Aspartic_peptidase_AS"/>
</dbReference>